<reference evidence="1 2" key="1">
    <citation type="submission" date="2017-11" db="EMBL/GenBank/DDBJ databases">
        <title>Evolution of Phototrophy in the Chloroflexi Phylum Driven by Horizontal Gene Transfer.</title>
        <authorList>
            <person name="Ward L.M."/>
            <person name="Hemp J."/>
            <person name="Shih P.M."/>
            <person name="Mcglynn S.E."/>
            <person name="Fischer W."/>
        </authorList>
    </citation>
    <scope>NUCLEOTIDE SEQUENCE [LARGE SCALE GENOMIC DNA]</scope>
    <source>
        <strain evidence="1">JP3_13</strain>
    </source>
</reference>
<protein>
    <submittedName>
        <fullName evidence="1">Uncharacterized protein</fullName>
    </submittedName>
</protein>
<proteinExistence type="predicted"/>
<evidence type="ECO:0000313" key="1">
    <source>
        <dbReference type="EMBL" id="PJF36679.1"/>
    </source>
</evidence>
<gene>
    <name evidence="1" type="ORF">CUN49_04255</name>
</gene>
<accession>A0A2M8PGJ7</accession>
<dbReference type="Proteomes" id="UP000229681">
    <property type="component" value="Unassembled WGS sequence"/>
</dbReference>
<sequence>MSALAALAIQSVLRMRKLVVVLAAAIVFSPRLALADQQVQRALPDSPPSDLLPASAPVVSFVPQPKPLLILGLLAAFSQWRLGSNSNTTFTASTTPYHSVAQGFAPPKQGAAYIVPDLAPLHGYGTPAAQPHRRAPPQS</sequence>
<comment type="caution">
    <text evidence="1">The sequence shown here is derived from an EMBL/GenBank/DDBJ whole genome shotgun (WGS) entry which is preliminary data.</text>
</comment>
<dbReference type="AlphaFoldDB" id="A0A2M8PGJ7"/>
<evidence type="ECO:0000313" key="2">
    <source>
        <dbReference type="Proteomes" id="UP000229681"/>
    </source>
</evidence>
<organism evidence="1 2">
    <name type="scientific">Candidatus Thermofonsia Clade 1 bacterium</name>
    <dbReference type="NCBI Taxonomy" id="2364210"/>
    <lineage>
        <taxon>Bacteria</taxon>
        <taxon>Bacillati</taxon>
        <taxon>Chloroflexota</taxon>
        <taxon>Candidatus Thermofontia</taxon>
        <taxon>Candidatus Thermofonsia Clade 1</taxon>
    </lineage>
</organism>
<name>A0A2M8PGJ7_9CHLR</name>
<dbReference type="EMBL" id="PGTM01000038">
    <property type="protein sequence ID" value="PJF36679.1"/>
    <property type="molecule type" value="Genomic_DNA"/>
</dbReference>